<sequence>MEKIFKQAEIVAREWAESNIRRNVTKFTFDEEYEICIRLYLSYNIEVEVKQNGFAGYQEYEQKMESIYQQFKRWRDEERRNYAEPFVKRQSAHQRQLAGAR</sequence>
<dbReference type="Proteomes" id="UP000186795">
    <property type="component" value="Unassembled WGS sequence"/>
</dbReference>
<evidence type="ECO:0000313" key="1">
    <source>
        <dbReference type="EMBL" id="SIS48034.1"/>
    </source>
</evidence>
<name>A0A1N7JFL4_9BACL</name>
<reference evidence="2" key="1">
    <citation type="submission" date="2017-01" db="EMBL/GenBank/DDBJ databases">
        <authorList>
            <person name="Varghese N."/>
            <person name="Submissions S."/>
        </authorList>
    </citation>
    <scope>NUCLEOTIDE SEQUENCE [LARGE SCALE GENOMIC DNA]</scope>
    <source>
        <strain evidence="2">DSM 45196</strain>
    </source>
</reference>
<keyword evidence="2" id="KW-1185">Reference proteome</keyword>
<accession>A0A1N7JFL4</accession>
<organism evidence="1 2">
    <name type="scientific">Kroppenstedtia eburnea</name>
    <dbReference type="NCBI Taxonomy" id="714067"/>
    <lineage>
        <taxon>Bacteria</taxon>
        <taxon>Bacillati</taxon>
        <taxon>Bacillota</taxon>
        <taxon>Bacilli</taxon>
        <taxon>Bacillales</taxon>
        <taxon>Thermoactinomycetaceae</taxon>
        <taxon>Kroppenstedtia</taxon>
    </lineage>
</organism>
<proteinExistence type="predicted"/>
<dbReference type="AlphaFoldDB" id="A0A1N7JFL4"/>
<dbReference type="EMBL" id="FTOD01000002">
    <property type="protein sequence ID" value="SIS48034.1"/>
    <property type="molecule type" value="Genomic_DNA"/>
</dbReference>
<protein>
    <submittedName>
        <fullName evidence="1">Uncharacterized protein</fullName>
    </submittedName>
</protein>
<gene>
    <name evidence="1" type="ORF">SAMN05421790_10227</name>
</gene>
<dbReference type="RefSeq" id="WP_076523564.1">
    <property type="nucleotide sequence ID" value="NZ_CP048103.1"/>
</dbReference>
<evidence type="ECO:0000313" key="2">
    <source>
        <dbReference type="Proteomes" id="UP000186795"/>
    </source>
</evidence>